<dbReference type="Proteomes" id="UP000823619">
    <property type="component" value="Unassembled WGS sequence"/>
</dbReference>
<comment type="caution">
    <text evidence="1">The sequence shown here is derived from an EMBL/GenBank/DDBJ whole genome shotgun (WGS) entry which is preliminary data.</text>
</comment>
<reference evidence="1" key="1">
    <citation type="submission" date="2020-10" db="EMBL/GenBank/DDBJ databases">
        <authorList>
            <person name="Gilroy R."/>
        </authorList>
    </citation>
    <scope>NUCLEOTIDE SEQUENCE</scope>
    <source>
        <strain evidence="1">D5-748</strain>
    </source>
</reference>
<evidence type="ECO:0000313" key="2">
    <source>
        <dbReference type="Proteomes" id="UP000823619"/>
    </source>
</evidence>
<name>A0A9D9EAN3_9BACT</name>
<dbReference type="AlphaFoldDB" id="A0A9D9EAN3"/>
<proteinExistence type="predicted"/>
<protein>
    <submittedName>
        <fullName evidence="1">Uncharacterized protein</fullName>
    </submittedName>
</protein>
<accession>A0A9D9EAN3</accession>
<evidence type="ECO:0000313" key="1">
    <source>
        <dbReference type="EMBL" id="MBO8444259.1"/>
    </source>
</evidence>
<organism evidence="1 2">
    <name type="scientific">Candidatus Cryptobacteroides merdavium</name>
    <dbReference type="NCBI Taxonomy" id="2840769"/>
    <lineage>
        <taxon>Bacteria</taxon>
        <taxon>Pseudomonadati</taxon>
        <taxon>Bacteroidota</taxon>
        <taxon>Bacteroidia</taxon>
        <taxon>Bacteroidales</taxon>
        <taxon>Candidatus Cryptobacteroides</taxon>
    </lineage>
</organism>
<gene>
    <name evidence="1" type="ORF">IAC23_01005</name>
</gene>
<sequence length="109" mass="12202">MKMFNDSHLEVKKFFSGSFETHPYEAGWADEAIFFVMVEKVEGEPVFSGQVQLSQDGVHWADDGSSPHVFSGTGLHVIKVRPNFGNYLRLAVRIDGGRMFLNLHIACKG</sequence>
<reference evidence="1" key="2">
    <citation type="journal article" date="2021" name="PeerJ">
        <title>Extensive microbial diversity within the chicken gut microbiome revealed by metagenomics and culture.</title>
        <authorList>
            <person name="Gilroy R."/>
            <person name="Ravi A."/>
            <person name="Getino M."/>
            <person name="Pursley I."/>
            <person name="Horton D.L."/>
            <person name="Alikhan N.F."/>
            <person name="Baker D."/>
            <person name="Gharbi K."/>
            <person name="Hall N."/>
            <person name="Watson M."/>
            <person name="Adriaenssens E.M."/>
            <person name="Foster-Nyarko E."/>
            <person name="Jarju S."/>
            <person name="Secka A."/>
            <person name="Antonio M."/>
            <person name="Oren A."/>
            <person name="Chaudhuri R.R."/>
            <person name="La Ragione R."/>
            <person name="Hildebrand F."/>
            <person name="Pallen M.J."/>
        </authorList>
    </citation>
    <scope>NUCLEOTIDE SEQUENCE</scope>
    <source>
        <strain evidence="1">D5-748</strain>
    </source>
</reference>
<dbReference type="EMBL" id="JADIMO010000016">
    <property type="protein sequence ID" value="MBO8444259.1"/>
    <property type="molecule type" value="Genomic_DNA"/>
</dbReference>